<dbReference type="InterPro" id="IPR006379">
    <property type="entry name" value="HAD-SF_hydro_IIB"/>
</dbReference>
<dbReference type="PANTHER" id="PTHR10000:SF55">
    <property type="entry name" value="5-AMINO-6-(5-PHOSPHO-D-RIBITYLAMINO)URACIL PHOSPHATASE YCSE"/>
    <property type="match status" value="1"/>
</dbReference>
<dbReference type="PROSITE" id="PS01229">
    <property type="entry name" value="COF_2"/>
    <property type="match status" value="1"/>
</dbReference>
<reference evidence="1 2" key="1">
    <citation type="submission" date="2017-05" db="EMBL/GenBank/DDBJ databases">
        <title>Virgibacillus sp. AK90 isolated from a saltern of Kakinada, India.</title>
        <authorList>
            <person name="Gupta V."/>
            <person name="Sidhu C."/>
            <person name="Korpole S."/>
            <person name="Pinnaka A.K."/>
        </authorList>
    </citation>
    <scope>NUCLEOTIDE SEQUENCE [LARGE SCALE GENOMIC DNA]</scope>
    <source>
        <strain evidence="1 2">AK90</strain>
    </source>
</reference>
<dbReference type="SUPFAM" id="SSF56784">
    <property type="entry name" value="HAD-like"/>
    <property type="match status" value="1"/>
</dbReference>
<dbReference type="InterPro" id="IPR036412">
    <property type="entry name" value="HAD-like_sf"/>
</dbReference>
<dbReference type="Pfam" id="PF08282">
    <property type="entry name" value="Hydrolase_3"/>
    <property type="match status" value="2"/>
</dbReference>
<dbReference type="InterPro" id="IPR023214">
    <property type="entry name" value="HAD_sf"/>
</dbReference>
<dbReference type="GO" id="GO:0005829">
    <property type="term" value="C:cytosol"/>
    <property type="evidence" value="ECO:0007669"/>
    <property type="project" value="TreeGrafter"/>
</dbReference>
<dbReference type="NCBIfam" id="TIGR01484">
    <property type="entry name" value="HAD-SF-IIB"/>
    <property type="match status" value="1"/>
</dbReference>
<dbReference type="SFLD" id="SFLDG01144">
    <property type="entry name" value="C2.B.4:_PGP_Like"/>
    <property type="match status" value="1"/>
</dbReference>
<protein>
    <submittedName>
        <fullName evidence="1">Phosphoglycolate phosphatase</fullName>
    </submittedName>
</protein>
<dbReference type="Gene3D" id="3.30.1240.10">
    <property type="match status" value="1"/>
</dbReference>
<dbReference type="SFLD" id="SFLDS00003">
    <property type="entry name" value="Haloacid_Dehalogenase"/>
    <property type="match status" value="1"/>
</dbReference>
<name>A0A3E0WPZ9_9BACI</name>
<evidence type="ECO:0000313" key="2">
    <source>
        <dbReference type="Proteomes" id="UP000256488"/>
    </source>
</evidence>
<gene>
    <name evidence="1" type="ORF">CAI16_12655</name>
</gene>
<sequence>MEQAKNIKLIALDMDGTLLTKDHEITPLTRQAISEAMEKGIHVVLSTGRWLQSCYPFAESLGLQSYLVTVNGGEIWTKDKELVEQHLFDSKKIEQMYHIAAGLGLTTWMITTEQVYRNELPENVHELKWLKFGCESHDPVTLEKMIKELSFIDGLEMTNSLPTNLEVNPEGVNKAKGLEKVCNMVGITMDEVMAVGDSLNDIKMIQQAGVGVAMGNAQEAVKKAADDITDVNNADGVGKAIRRYALER</sequence>
<dbReference type="PANTHER" id="PTHR10000">
    <property type="entry name" value="PHOSPHOSERINE PHOSPHATASE"/>
    <property type="match status" value="1"/>
</dbReference>
<accession>A0A3E0WPZ9</accession>
<dbReference type="AlphaFoldDB" id="A0A3E0WPZ9"/>
<evidence type="ECO:0000313" key="1">
    <source>
        <dbReference type="EMBL" id="RFA34066.1"/>
    </source>
</evidence>
<dbReference type="Gene3D" id="3.40.50.1000">
    <property type="entry name" value="HAD superfamily/HAD-like"/>
    <property type="match status" value="1"/>
</dbReference>
<dbReference type="CDD" id="cd07516">
    <property type="entry name" value="HAD_Pase"/>
    <property type="match status" value="1"/>
</dbReference>
<dbReference type="EMBL" id="NFZX01000027">
    <property type="protein sequence ID" value="RFA34066.1"/>
    <property type="molecule type" value="Genomic_DNA"/>
</dbReference>
<dbReference type="RefSeq" id="WP_116278680.1">
    <property type="nucleotide sequence ID" value="NZ_NFZX01000027.1"/>
</dbReference>
<comment type="caution">
    <text evidence="1">The sequence shown here is derived from an EMBL/GenBank/DDBJ whole genome shotgun (WGS) entry which is preliminary data.</text>
</comment>
<organism evidence="1 2">
    <name type="scientific">Virgibacillus dokdonensis</name>
    <dbReference type="NCBI Taxonomy" id="302167"/>
    <lineage>
        <taxon>Bacteria</taxon>
        <taxon>Bacillati</taxon>
        <taxon>Bacillota</taxon>
        <taxon>Bacilli</taxon>
        <taxon>Bacillales</taxon>
        <taxon>Bacillaceae</taxon>
        <taxon>Virgibacillus</taxon>
    </lineage>
</organism>
<dbReference type="GO" id="GO:0016791">
    <property type="term" value="F:phosphatase activity"/>
    <property type="evidence" value="ECO:0007669"/>
    <property type="project" value="TreeGrafter"/>
</dbReference>
<dbReference type="SFLD" id="SFLDG01140">
    <property type="entry name" value="C2.B:_Phosphomannomutase_and_P"/>
    <property type="match status" value="1"/>
</dbReference>
<dbReference type="GO" id="GO:0000287">
    <property type="term" value="F:magnesium ion binding"/>
    <property type="evidence" value="ECO:0007669"/>
    <property type="project" value="TreeGrafter"/>
</dbReference>
<dbReference type="PROSITE" id="PS01228">
    <property type="entry name" value="COF_1"/>
    <property type="match status" value="1"/>
</dbReference>
<proteinExistence type="predicted"/>
<dbReference type="Proteomes" id="UP000256488">
    <property type="component" value="Unassembled WGS sequence"/>
</dbReference>